<keyword evidence="2" id="KW-1185">Reference proteome</keyword>
<reference evidence="1 2" key="1">
    <citation type="submission" date="2020-10" db="EMBL/GenBank/DDBJ databases">
        <title>Complete genome sequence of Paludibaculum fermentans P105T, a facultatively anaerobic acidobacterium capable of dissimilatory Fe(III) reduction.</title>
        <authorList>
            <person name="Dedysh S.N."/>
            <person name="Beletsky A.V."/>
            <person name="Kulichevskaya I.S."/>
            <person name="Mardanov A.V."/>
            <person name="Ravin N.V."/>
        </authorList>
    </citation>
    <scope>NUCLEOTIDE SEQUENCE [LARGE SCALE GENOMIC DNA]</scope>
    <source>
        <strain evidence="1 2">P105</strain>
    </source>
</reference>
<dbReference type="EMBL" id="CP063849">
    <property type="protein sequence ID" value="QOY91150.1"/>
    <property type="molecule type" value="Genomic_DNA"/>
</dbReference>
<sequence length="211" mass="22631">MTQQAMNQGVDSVIALANVVGFSVPETAWCVNKAISEGMLPGKTLDLASAAVVEVRPPALPVPATVVSAPVRVQPPPAARAAASGTGLEFLDDDPCDSVDDFGNGAAVEDSEDAEEDCEEAAPTGSIQERLSEYSELVHRRTCAHCGYYGRMGINKTISRAGTRFSGKAVNQIMGQSGLSRWMTKDLRQQKDQWEAICPSCEGKNYFEAYR</sequence>
<evidence type="ECO:0000313" key="2">
    <source>
        <dbReference type="Proteomes" id="UP000593892"/>
    </source>
</evidence>
<protein>
    <submittedName>
        <fullName evidence="1">Uncharacterized protein</fullName>
    </submittedName>
</protein>
<gene>
    <name evidence="1" type="ORF">IRI77_14740</name>
</gene>
<dbReference type="RefSeq" id="WP_194452804.1">
    <property type="nucleotide sequence ID" value="NZ_CP063849.1"/>
</dbReference>
<dbReference type="KEGG" id="pfer:IRI77_14740"/>
<accession>A0A7S7SPH8</accession>
<dbReference type="Proteomes" id="UP000593892">
    <property type="component" value="Chromosome"/>
</dbReference>
<dbReference type="AlphaFoldDB" id="A0A7S7SPH8"/>
<name>A0A7S7SPH8_PALFE</name>
<proteinExistence type="predicted"/>
<evidence type="ECO:0000313" key="1">
    <source>
        <dbReference type="EMBL" id="QOY91150.1"/>
    </source>
</evidence>
<organism evidence="1 2">
    <name type="scientific">Paludibaculum fermentans</name>
    <dbReference type="NCBI Taxonomy" id="1473598"/>
    <lineage>
        <taxon>Bacteria</taxon>
        <taxon>Pseudomonadati</taxon>
        <taxon>Acidobacteriota</taxon>
        <taxon>Terriglobia</taxon>
        <taxon>Bryobacterales</taxon>
        <taxon>Bryobacteraceae</taxon>
        <taxon>Paludibaculum</taxon>
    </lineage>
</organism>